<sequence length="77" mass="8060">MTAPGVRAGEDAHDLDVEEALALVKRPHGRNPDRTSGDQAPTPALQDAQLAAQGAAAAAPRRTPPPRHRLAAGPRDR</sequence>
<feature type="compositionally biased region" description="Low complexity" evidence="1">
    <location>
        <begin position="39"/>
        <end position="61"/>
    </location>
</feature>
<dbReference type="Proteomes" id="UP000194266">
    <property type="component" value="Unassembled WGS sequence"/>
</dbReference>
<organism evidence="2 3">
    <name type="scientific">Streptomyces pharetrae CZA14</name>
    <dbReference type="NCBI Taxonomy" id="1144883"/>
    <lineage>
        <taxon>Bacteria</taxon>
        <taxon>Bacillati</taxon>
        <taxon>Actinomycetota</taxon>
        <taxon>Actinomycetes</taxon>
        <taxon>Kitasatosporales</taxon>
        <taxon>Streptomycetaceae</taxon>
        <taxon>Streptomyces</taxon>
    </lineage>
</organism>
<feature type="non-terminal residue" evidence="2">
    <location>
        <position position="77"/>
    </location>
</feature>
<reference evidence="2 3" key="1">
    <citation type="submission" date="2016-12" db="EMBL/GenBank/DDBJ databases">
        <title>Genome Mining:The Detection of Biosynthetic Gene Clusters to Aid in the Expression of Curamycin A produced by Streptomyces sp. strain CZA14.</title>
        <authorList>
            <person name="Durrell K.A."/>
            <person name="Kirby B.M."/>
            <person name="Khan W."/>
            <person name="Mthethwa T."/>
            <person name="Le Roes-Hill M."/>
        </authorList>
    </citation>
    <scope>NUCLEOTIDE SEQUENCE [LARGE SCALE GENOMIC DNA]</scope>
    <source>
        <strain evidence="2 3">CZA14</strain>
    </source>
</reference>
<name>A0ABX3Y853_9ACTN</name>
<accession>A0ABX3Y853</accession>
<keyword evidence="3" id="KW-1185">Reference proteome</keyword>
<evidence type="ECO:0000256" key="1">
    <source>
        <dbReference type="SAM" id="MobiDB-lite"/>
    </source>
</evidence>
<proteinExistence type="predicted"/>
<feature type="region of interest" description="Disordered" evidence="1">
    <location>
        <begin position="24"/>
        <end position="77"/>
    </location>
</feature>
<dbReference type="EMBL" id="MRYD01000360">
    <property type="protein sequence ID" value="OSZ56040.1"/>
    <property type="molecule type" value="Genomic_DNA"/>
</dbReference>
<protein>
    <submittedName>
        <fullName evidence="2">Uncharacterized protein</fullName>
    </submittedName>
</protein>
<comment type="caution">
    <text evidence="2">The sequence shown here is derived from an EMBL/GenBank/DDBJ whole genome shotgun (WGS) entry which is preliminary data.</text>
</comment>
<gene>
    <name evidence="2" type="ORF">OQI_35205</name>
</gene>
<evidence type="ECO:0000313" key="3">
    <source>
        <dbReference type="Proteomes" id="UP000194266"/>
    </source>
</evidence>
<evidence type="ECO:0000313" key="2">
    <source>
        <dbReference type="EMBL" id="OSZ56040.1"/>
    </source>
</evidence>